<keyword evidence="4" id="KW-1003">Cell membrane</keyword>
<dbReference type="InterPro" id="IPR010054">
    <property type="entry name" value="Type2_sec_GspG"/>
</dbReference>
<evidence type="ECO:0000259" key="11">
    <source>
        <dbReference type="Pfam" id="PF08334"/>
    </source>
</evidence>
<dbReference type="InterPro" id="IPR013545">
    <property type="entry name" value="T2SS_protein-GspG_C"/>
</dbReference>
<feature type="transmembrane region" description="Helical" evidence="10">
    <location>
        <begin position="15"/>
        <end position="36"/>
    </location>
</feature>
<evidence type="ECO:0000313" key="12">
    <source>
        <dbReference type="EMBL" id="KWT92670.1"/>
    </source>
</evidence>
<evidence type="ECO:0000256" key="9">
    <source>
        <dbReference type="ARBA" id="ARBA00023136"/>
    </source>
</evidence>
<evidence type="ECO:0000256" key="7">
    <source>
        <dbReference type="ARBA" id="ARBA00022692"/>
    </source>
</evidence>
<keyword evidence="13" id="KW-1185">Reference proteome</keyword>
<evidence type="ECO:0000256" key="6">
    <source>
        <dbReference type="ARBA" id="ARBA00022519"/>
    </source>
</evidence>
<protein>
    <recommendedName>
        <fullName evidence="3">Type II secretion system core protein G</fullName>
    </recommendedName>
</protein>
<feature type="domain" description="Type II secretion system protein GspG C-terminal" evidence="11">
    <location>
        <begin position="38"/>
        <end position="149"/>
    </location>
</feature>
<dbReference type="Gene3D" id="3.30.700.10">
    <property type="entry name" value="Glycoprotein, Type 4 Pilin"/>
    <property type="match status" value="1"/>
</dbReference>
<gene>
    <name evidence="12" type="ORF">ASN18_0501</name>
</gene>
<dbReference type="PANTHER" id="PTHR30093:SF44">
    <property type="entry name" value="TYPE II SECRETION SYSTEM CORE PROTEIN G"/>
    <property type="match status" value="1"/>
</dbReference>
<keyword evidence="5" id="KW-0488">Methylation</keyword>
<keyword evidence="6" id="KW-0997">Cell inner membrane</keyword>
<dbReference type="PRINTS" id="PR00813">
    <property type="entry name" value="BCTERIALGSPG"/>
</dbReference>
<dbReference type="PANTHER" id="PTHR30093">
    <property type="entry name" value="GENERAL SECRETION PATHWAY PROTEIN G"/>
    <property type="match status" value="1"/>
</dbReference>
<dbReference type="Proteomes" id="UP000060487">
    <property type="component" value="Unassembled WGS sequence"/>
</dbReference>
<dbReference type="InterPro" id="IPR012902">
    <property type="entry name" value="N_methyl_site"/>
</dbReference>
<reference evidence="12 13" key="1">
    <citation type="submission" date="2015-11" db="EMBL/GenBank/DDBJ databases">
        <authorList>
            <person name="Lin W."/>
        </authorList>
    </citation>
    <scope>NUCLEOTIDE SEQUENCE [LARGE SCALE GENOMIC DNA]</scope>
    <source>
        <strain evidence="12 13">HCH-1</strain>
    </source>
</reference>
<evidence type="ECO:0000256" key="5">
    <source>
        <dbReference type="ARBA" id="ARBA00022481"/>
    </source>
</evidence>
<dbReference type="Pfam" id="PF08334">
    <property type="entry name" value="T2SSG"/>
    <property type="match status" value="1"/>
</dbReference>
<evidence type="ECO:0000256" key="3">
    <source>
        <dbReference type="ARBA" id="ARBA00020042"/>
    </source>
</evidence>
<dbReference type="RefSeq" id="WP_085051032.1">
    <property type="nucleotide sequence ID" value="NZ_LNQR01000021.1"/>
</dbReference>
<sequence>MLNKRINIIINNTGGFTLLEIIVVVFILSLLAAIVAPKIMGRTDDARVAEAKMQIRNFETALRLYKLDNGFYPETGQTLDALIDKPVTGKTPKNYRDGGYLEGRKIPLDPWGRPYIYVSPGMHGDYDIISYGADGVEGGQGKDKDIENWNIER</sequence>
<proteinExistence type="inferred from homology"/>
<keyword evidence="8 10" id="KW-1133">Transmembrane helix</keyword>
<dbReference type="Pfam" id="PF07963">
    <property type="entry name" value="N_methyl"/>
    <property type="match status" value="1"/>
</dbReference>
<dbReference type="NCBIfam" id="TIGR01710">
    <property type="entry name" value="typeII_sec_gspG"/>
    <property type="match status" value="1"/>
</dbReference>
<dbReference type="InterPro" id="IPR000983">
    <property type="entry name" value="Bac_GSPG_pilin"/>
</dbReference>
<evidence type="ECO:0000256" key="1">
    <source>
        <dbReference type="ARBA" id="ARBA00004377"/>
    </source>
</evidence>
<evidence type="ECO:0000256" key="10">
    <source>
        <dbReference type="SAM" id="Phobius"/>
    </source>
</evidence>
<comment type="similarity">
    <text evidence="2">Belongs to the GSP G family.</text>
</comment>
<evidence type="ECO:0000256" key="2">
    <source>
        <dbReference type="ARBA" id="ARBA00009984"/>
    </source>
</evidence>
<name>A0ABR5SIF0_9BACT</name>
<keyword evidence="9 10" id="KW-0472">Membrane</keyword>
<comment type="caution">
    <text evidence="12">The sequence shown here is derived from an EMBL/GenBank/DDBJ whole genome shotgun (WGS) entry which is preliminary data.</text>
</comment>
<dbReference type="SUPFAM" id="SSF54523">
    <property type="entry name" value="Pili subunits"/>
    <property type="match status" value="1"/>
</dbReference>
<dbReference type="InterPro" id="IPR045584">
    <property type="entry name" value="Pilin-like"/>
</dbReference>
<accession>A0ABR5SIF0</accession>
<organism evidence="12 13">
    <name type="scientific">Candidatus Magnetominusculus xianensis</name>
    <dbReference type="NCBI Taxonomy" id="1748249"/>
    <lineage>
        <taxon>Bacteria</taxon>
        <taxon>Pseudomonadati</taxon>
        <taxon>Nitrospirota</taxon>
        <taxon>Nitrospiria</taxon>
        <taxon>Nitrospirales</taxon>
        <taxon>Nitrospiraceae</taxon>
        <taxon>Candidatus Magnetominusculus</taxon>
    </lineage>
</organism>
<dbReference type="EMBL" id="LNQR01000021">
    <property type="protein sequence ID" value="KWT92670.1"/>
    <property type="molecule type" value="Genomic_DNA"/>
</dbReference>
<keyword evidence="7 10" id="KW-0812">Transmembrane</keyword>
<evidence type="ECO:0000256" key="4">
    <source>
        <dbReference type="ARBA" id="ARBA00022475"/>
    </source>
</evidence>
<evidence type="ECO:0000313" key="13">
    <source>
        <dbReference type="Proteomes" id="UP000060487"/>
    </source>
</evidence>
<comment type="subcellular location">
    <subcellularLocation>
        <location evidence="1">Cell inner membrane</location>
        <topology evidence="1">Single-pass membrane protein</topology>
    </subcellularLocation>
</comment>
<dbReference type="PROSITE" id="PS00409">
    <property type="entry name" value="PROKAR_NTER_METHYL"/>
    <property type="match status" value="1"/>
</dbReference>
<evidence type="ECO:0000256" key="8">
    <source>
        <dbReference type="ARBA" id="ARBA00022989"/>
    </source>
</evidence>
<dbReference type="NCBIfam" id="TIGR02532">
    <property type="entry name" value="IV_pilin_GFxxxE"/>
    <property type="match status" value="1"/>
</dbReference>